<dbReference type="RefSeq" id="WP_160906832.1">
    <property type="nucleotide sequence ID" value="NZ_WVHS01000002.1"/>
</dbReference>
<evidence type="ECO:0000313" key="2">
    <source>
        <dbReference type="EMBL" id="MXV15862.1"/>
    </source>
</evidence>
<proteinExistence type="predicted"/>
<evidence type="ECO:0000313" key="3">
    <source>
        <dbReference type="Proteomes" id="UP000451233"/>
    </source>
</evidence>
<feature type="compositionally biased region" description="Polar residues" evidence="1">
    <location>
        <begin position="125"/>
        <end position="143"/>
    </location>
</feature>
<gene>
    <name evidence="2" type="ORF">GS398_11145</name>
</gene>
<dbReference type="Proteomes" id="UP000451233">
    <property type="component" value="Unassembled WGS sequence"/>
</dbReference>
<keyword evidence="3" id="KW-1185">Reference proteome</keyword>
<protein>
    <submittedName>
        <fullName evidence="2">Uncharacterized protein</fullName>
    </submittedName>
</protein>
<dbReference type="EMBL" id="WVHS01000002">
    <property type="protein sequence ID" value="MXV15862.1"/>
    <property type="molecule type" value="Genomic_DNA"/>
</dbReference>
<comment type="caution">
    <text evidence="2">The sequence shown here is derived from an EMBL/GenBank/DDBJ whole genome shotgun (WGS) entry which is preliminary data.</text>
</comment>
<organism evidence="2 3">
    <name type="scientific">Hufsiella ginkgonis</name>
    <dbReference type="NCBI Taxonomy" id="2695274"/>
    <lineage>
        <taxon>Bacteria</taxon>
        <taxon>Pseudomonadati</taxon>
        <taxon>Bacteroidota</taxon>
        <taxon>Sphingobacteriia</taxon>
        <taxon>Sphingobacteriales</taxon>
        <taxon>Sphingobacteriaceae</taxon>
        <taxon>Hufsiella</taxon>
    </lineage>
</organism>
<sequence length="159" mass="17679">MENIQNDFNDYKDENAGHDIQTVTPNNDNEPDNIVFRVGGDDDDGDDDELIPVEGDDYEDTDADDADLDDDTLDDDTLDDDTLEDDTLDDDTLEDDTLEDDTLDDDFEEEDDDEELDPLADRPTTFESNANFSNNSHGRSTGTMVDHEPGIPGPIGGRQ</sequence>
<dbReference type="AlphaFoldDB" id="A0A7K1XY39"/>
<evidence type="ECO:0000256" key="1">
    <source>
        <dbReference type="SAM" id="MobiDB-lite"/>
    </source>
</evidence>
<feature type="compositionally biased region" description="Acidic residues" evidence="1">
    <location>
        <begin position="41"/>
        <end position="118"/>
    </location>
</feature>
<reference evidence="2 3" key="1">
    <citation type="submission" date="2019-11" db="EMBL/GenBank/DDBJ databases">
        <title>Pedobacter sp. HMF7056 Genome sequencing and assembly.</title>
        <authorList>
            <person name="Kang H."/>
            <person name="Kim H."/>
            <person name="Joh K."/>
        </authorList>
    </citation>
    <scope>NUCLEOTIDE SEQUENCE [LARGE SCALE GENOMIC DNA]</scope>
    <source>
        <strain evidence="2 3">HMF7056</strain>
    </source>
</reference>
<feature type="region of interest" description="Disordered" evidence="1">
    <location>
        <begin position="1"/>
        <end position="159"/>
    </location>
</feature>
<name>A0A7K1XY39_9SPHI</name>
<accession>A0A7K1XY39</accession>